<dbReference type="PROSITE" id="PS50921">
    <property type="entry name" value="ANTAR"/>
    <property type="match status" value="1"/>
</dbReference>
<evidence type="ECO:0000256" key="4">
    <source>
        <dbReference type="ARBA" id="ARBA00023125"/>
    </source>
</evidence>
<protein>
    <submittedName>
        <fullName evidence="9">Transcriptional regulator</fullName>
    </submittedName>
</protein>
<dbReference type="GO" id="GO:0006355">
    <property type="term" value="P:regulation of DNA-templated transcription"/>
    <property type="evidence" value="ECO:0007669"/>
    <property type="project" value="TreeGrafter"/>
</dbReference>
<evidence type="ECO:0000256" key="1">
    <source>
        <dbReference type="ARBA" id="ARBA00022553"/>
    </source>
</evidence>
<proteinExistence type="predicted"/>
<organism evidence="9 10">
    <name type="scientific">Undibacterium terreum</name>
    <dbReference type="NCBI Taxonomy" id="1224302"/>
    <lineage>
        <taxon>Bacteria</taxon>
        <taxon>Pseudomonadati</taxon>
        <taxon>Pseudomonadota</taxon>
        <taxon>Betaproteobacteria</taxon>
        <taxon>Burkholderiales</taxon>
        <taxon>Oxalobacteraceae</taxon>
        <taxon>Undibacterium</taxon>
    </lineage>
</organism>
<keyword evidence="3" id="KW-0805">Transcription regulation</keyword>
<feature type="modified residue" description="4-aspartylphosphate" evidence="6">
    <location>
        <position position="59"/>
    </location>
</feature>
<dbReference type="EMBL" id="BMED01000001">
    <property type="protein sequence ID" value="GGC65496.1"/>
    <property type="molecule type" value="Genomic_DNA"/>
</dbReference>
<keyword evidence="1 6" id="KW-0597">Phosphoprotein</keyword>
<dbReference type="InterPro" id="IPR011006">
    <property type="entry name" value="CheY-like_superfamily"/>
</dbReference>
<evidence type="ECO:0000313" key="9">
    <source>
        <dbReference type="EMBL" id="GGC65496.1"/>
    </source>
</evidence>
<dbReference type="InterPro" id="IPR036388">
    <property type="entry name" value="WH-like_DNA-bd_sf"/>
</dbReference>
<dbReference type="SUPFAM" id="SSF52172">
    <property type="entry name" value="CheY-like"/>
    <property type="match status" value="1"/>
</dbReference>
<dbReference type="Pfam" id="PF00072">
    <property type="entry name" value="Response_reg"/>
    <property type="match status" value="1"/>
</dbReference>
<dbReference type="GO" id="GO:0000156">
    <property type="term" value="F:phosphorelay response regulator activity"/>
    <property type="evidence" value="ECO:0007669"/>
    <property type="project" value="TreeGrafter"/>
</dbReference>
<dbReference type="PANTHER" id="PTHR48111:SF1">
    <property type="entry name" value="TWO-COMPONENT RESPONSE REGULATOR ORR33"/>
    <property type="match status" value="1"/>
</dbReference>
<evidence type="ECO:0000313" key="10">
    <source>
        <dbReference type="Proteomes" id="UP000637423"/>
    </source>
</evidence>
<dbReference type="Proteomes" id="UP000637423">
    <property type="component" value="Unassembled WGS sequence"/>
</dbReference>
<dbReference type="GO" id="GO:0005829">
    <property type="term" value="C:cytosol"/>
    <property type="evidence" value="ECO:0007669"/>
    <property type="project" value="TreeGrafter"/>
</dbReference>
<sequence length="206" mass="22570">MTEKTSPKSRILLVDDDQVTLALINGLLTRAGYDVVQVKSAEDALHIISVQEPDLALLDINMPGMSGLDLASRLKEETTVAFMFLSATADEDIVRQAVEYGAVGYLVKPVNTANLLPTIEACLARAEEIRELRKTGVNLTSALASGRETSMAVGLLMAKFQSDRHTAFEALRSHARSRRKPVNIIASELLQAEETINQFRQLFSAK</sequence>
<dbReference type="InterPro" id="IPR005561">
    <property type="entry name" value="ANTAR"/>
</dbReference>
<keyword evidence="5" id="KW-0804">Transcription</keyword>
<dbReference type="GO" id="GO:0000976">
    <property type="term" value="F:transcription cis-regulatory region binding"/>
    <property type="evidence" value="ECO:0007669"/>
    <property type="project" value="TreeGrafter"/>
</dbReference>
<dbReference type="Pfam" id="PF03861">
    <property type="entry name" value="ANTAR"/>
    <property type="match status" value="1"/>
</dbReference>
<dbReference type="PROSITE" id="PS50110">
    <property type="entry name" value="RESPONSE_REGULATORY"/>
    <property type="match status" value="1"/>
</dbReference>
<dbReference type="GO" id="GO:0032993">
    <property type="term" value="C:protein-DNA complex"/>
    <property type="evidence" value="ECO:0007669"/>
    <property type="project" value="TreeGrafter"/>
</dbReference>
<dbReference type="Gene3D" id="1.10.10.10">
    <property type="entry name" value="Winged helix-like DNA-binding domain superfamily/Winged helix DNA-binding domain"/>
    <property type="match status" value="1"/>
</dbReference>
<dbReference type="AlphaFoldDB" id="A0A916UA78"/>
<evidence type="ECO:0000256" key="5">
    <source>
        <dbReference type="ARBA" id="ARBA00023163"/>
    </source>
</evidence>
<dbReference type="InterPro" id="IPR008327">
    <property type="entry name" value="Sig_transdc_resp-reg_antiterm"/>
</dbReference>
<accession>A0A916UA78</accession>
<dbReference type="SMART" id="SM00448">
    <property type="entry name" value="REC"/>
    <property type="match status" value="1"/>
</dbReference>
<feature type="domain" description="Response regulatory" evidence="7">
    <location>
        <begin position="10"/>
        <end position="123"/>
    </location>
</feature>
<reference evidence="9" key="1">
    <citation type="journal article" date="2014" name="Int. J. Syst. Evol. Microbiol.">
        <title>Complete genome sequence of Corynebacterium casei LMG S-19264T (=DSM 44701T), isolated from a smear-ripened cheese.</title>
        <authorList>
            <consortium name="US DOE Joint Genome Institute (JGI-PGF)"/>
            <person name="Walter F."/>
            <person name="Albersmeier A."/>
            <person name="Kalinowski J."/>
            <person name="Ruckert C."/>
        </authorList>
    </citation>
    <scope>NUCLEOTIDE SEQUENCE</scope>
    <source>
        <strain evidence="9">CGMCC 1.10998</strain>
    </source>
</reference>
<gene>
    <name evidence="9" type="ORF">GCM10011396_10630</name>
</gene>
<dbReference type="RefSeq" id="WP_188564897.1">
    <property type="nucleotide sequence ID" value="NZ_BMED01000001.1"/>
</dbReference>
<dbReference type="GO" id="GO:0003723">
    <property type="term" value="F:RNA binding"/>
    <property type="evidence" value="ECO:0007669"/>
    <property type="project" value="InterPro"/>
</dbReference>
<keyword evidence="10" id="KW-1185">Reference proteome</keyword>
<dbReference type="PIRSF" id="PIRSF036382">
    <property type="entry name" value="RR_antiterm"/>
    <property type="match status" value="1"/>
</dbReference>
<evidence type="ECO:0000259" key="7">
    <source>
        <dbReference type="PROSITE" id="PS50110"/>
    </source>
</evidence>
<comment type="caution">
    <text evidence="9">The sequence shown here is derived from an EMBL/GenBank/DDBJ whole genome shotgun (WGS) entry which is preliminary data.</text>
</comment>
<feature type="domain" description="ANTAR" evidence="8">
    <location>
        <begin position="129"/>
        <end position="190"/>
    </location>
</feature>
<dbReference type="InterPro" id="IPR001789">
    <property type="entry name" value="Sig_transdc_resp-reg_receiver"/>
</dbReference>
<keyword evidence="4" id="KW-0238">DNA-binding</keyword>
<dbReference type="Gene3D" id="3.40.50.2300">
    <property type="match status" value="1"/>
</dbReference>
<evidence type="ECO:0000256" key="3">
    <source>
        <dbReference type="ARBA" id="ARBA00023015"/>
    </source>
</evidence>
<evidence type="ECO:0000259" key="8">
    <source>
        <dbReference type="PROSITE" id="PS50921"/>
    </source>
</evidence>
<name>A0A916UA78_9BURK</name>
<keyword evidence="2" id="KW-0902">Two-component regulatory system</keyword>
<dbReference type="PANTHER" id="PTHR48111">
    <property type="entry name" value="REGULATOR OF RPOS"/>
    <property type="match status" value="1"/>
</dbReference>
<dbReference type="SMART" id="SM01012">
    <property type="entry name" value="ANTAR"/>
    <property type="match status" value="1"/>
</dbReference>
<evidence type="ECO:0000256" key="6">
    <source>
        <dbReference type="PROSITE-ProRule" id="PRU00169"/>
    </source>
</evidence>
<reference evidence="9" key="2">
    <citation type="submission" date="2020-09" db="EMBL/GenBank/DDBJ databases">
        <authorList>
            <person name="Sun Q."/>
            <person name="Zhou Y."/>
        </authorList>
    </citation>
    <scope>NUCLEOTIDE SEQUENCE</scope>
    <source>
        <strain evidence="9">CGMCC 1.10998</strain>
    </source>
</reference>
<dbReference type="InterPro" id="IPR039420">
    <property type="entry name" value="WalR-like"/>
</dbReference>
<evidence type="ECO:0000256" key="2">
    <source>
        <dbReference type="ARBA" id="ARBA00023012"/>
    </source>
</evidence>